<keyword evidence="3" id="KW-1185">Reference proteome</keyword>
<accession>A0A7E4ZWR3</accession>
<feature type="signal peptide" evidence="2">
    <location>
        <begin position="1"/>
        <end position="23"/>
    </location>
</feature>
<feature type="chain" id="PRO_5028937060" evidence="2">
    <location>
        <begin position="24"/>
        <end position="140"/>
    </location>
</feature>
<sequence length="140" mass="16318">MQIRPLFAVLILGFAVSIAYVQADEIEELEKLSVENLTRLFMNSLRQHVSKLHGKELKKAKFAILDNFPDHPELRSKVNLKVDRFFDLLLKTVLRDLKKMTPRQRAQEKAELISNFKDAQNEDSEEAENDDNEEAKNDEY</sequence>
<dbReference type="AlphaFoldDB" id="A0A7E4ZWR3"/>
<dbReference type="WBParaSite" id="Pan_g22280.t1">
    <property type="protein sequence ID" value="Pan_g22280.t1"/>
    <property type="gene ID" value="Pan_g22280"/>
</dbReference>
<evidence type="ECO:0000256" key="2">
    <source>
        <dbReference type="SAM" id="SignalP"/>
    </source>
</evidence>
<protein>
    <submittedName>
        <fullName evidence="4">P12</fullName>
    </submittedName>
</protein>
<feature type="compositionally biased region" description="Acidic residues" evidence="1">
    <location>
        <begin position="121"/>
        <end position="133"/>
    </location>
</feature>
<dbReference type="Proteomes" id="UP000492821">
    <property type="component" value="Unassembled WGS sequence"/>
</dbReference>
<reference evidence="4" key="2">
    <citation type="submission" date="2020-10" db="UniProtKB">
        <authorList>
            <consortium name="WormBaseParasite"/>
        </authorList>
    </citation>
    <scope>IDENTIFICATION</scope>
</reference>
<evidence type="ECO:0000256" key="1">
    <source>
        <dbReference type="SAM" id="MobiDB-lite"/>
    </source>
</evidence>
<keyword evidence="2" id="KW-0732">Signal</keyword>
<reference evidence="3" key="1">
    <citation type="journal article" date="2013" name="Genetics">
        <title>The draft genome and transcriptome of Panagrellus redivivus are shaped by the harsh demands of a free-living lifestyle.</title>
        <authorList>
            <person name="Srinivasan J."/>
            <person name="Dillman A.R."/>
            <person name="Macchietto M.G."/>
            <person name="Heikkinen L."/>
            <person name="Lakso M."/>
            <person name="Fracchia K.M."/>
            <person name="Antoshechkin I."/>
            <person name="Mortazavi A."/>
            <person name="Wong G."/>
            <person name="Sternberg P.W."/>
        </authorList>
    </citation>
    <scope>NUCLEOTIDE SEQUENCE [LARGE SCALE GENOMIC DNA]</scope>
    <source>
        <strain evidence="3">MT8872</strain>
    </source>
</reference>
<name>A0A7E4ZWR3_PANRE</name>
<feature type="region of interest" description="Disordered" evidence="1">
    <location>
        <begin position="101"/>
        <end position="140"/>
    </location>
</feature>
<proteinExistence type="predicted"/>
<feature type="compositionally biased region" description="Basic and acidic residues" evidence="1">
    <location>
        <begin position="101"/>
        <end position="111"/>
    </location>
</feature>
<evidence type="ECO:0000313" key="4">
    <source>
        <dbReference type="WBParaSite" id="Pan_g22280.t1"/>
    </source>
</evidence>
<evidence type="ECO:0000313" key="3">
    <source>
        <dbReference type="Proteomes" id="UP000492821"/>
    </source>
</evidence>
<organism evidence="3 4">
    <name type="scientific">Panagrellus redivivus</name>
    <name type="common">Microworm</name>
    <dbReference type="NCBI Taxonomy" id="6233"/>
    <lineage>
        <taxon>Eukaryota</taxon>
        <taxon>Metazoa</taxon>
        <taxon>Ecdysozoa</taxon>
        <taxon>Nematoda</taxon>
        <taxon>Chromadorea</taxon>
        <taxon>Rhabditida</taxon>
        <taxon>Tylenchina</taxon>
        <taxon>Panagrolaimomorpha</taxon>
        <taxon>Panagrolaimoidea</taxon>
        <taxon>Panagrolaimidae</taxon>
        <taxon>Panagrellus</taxon>
    </lineage>
</organism>